<name>A0AAF5PZ31_WUCBA</name>
<reference evidence="4" key="3">
    <citation type="submission" date="2024-02" db="UniProtKB">
        <authorList>
            <consortium name="WormBaseParasite"/>
        </authorList>
    </citation>
    <scope>IDENTIFICATION</scope>
    <source>
        <strain evidence="4">pt0022</strain>
    </source>
</reference>
<evidence type="ECO:0000313" key="3">
    <source>
        <dbReference type="Proteomes" id="UP000093561"/>
    </source>
</evidence>
<keyword evidence="1" id="KW-0812">Transmembrane</keyword>
<protein>
    <submittedName>
        <fullName evidence="4">Uncharacterized protein</fullName>
    </submittedName>
</protein>
<proteinExistence type="predicted"/>
<reference evidence="3" key="1">
    <citation type="submission" date="2015-03" db="EMBL/GenBank/DDBJ databases">
        <title>Wuchereria bancrofti Genome Sequencing Papua New Guinea Strain.</title>
        <authorList>
            <person name="Small S.T."/>
            <person name="Serre D."/>
            <person name="Zimmerman P.A."/>
        </authorList>
    </citation>
    <scope>NUCLEOTIDE SEQUENCE [LARGE SCALE GENOMIC DNA]</scope>
    <source>
        <strain evidence="3">pt0022</strain>
    </source>
</reference>
<sequence length="202" mass="24189">MKNTRRMFLIIVTIWLSHIRHSTSTKLVRIERRIHFGKNNKNNAINFRIPEYFDLKGEKFNSLMEMIKERTNMLQQNELKRNEIHKRCLWIIGVILPAYALASIIWIGANVIFYKRQKERLKNGGKDNIFDRNQERQRLLERYNQIPSIVNSQFINHSSLPVTEFNDDESDDENVNSTFEANRARIEALLKRNNEPQFMRRI</sequence>
<evidence type="ECO:0000256" key="2">
    <source>
        <dbReference type="SAM" id="SignalP"/>
    </source>
</evidence>
<accession>A0AAF5PZ31</accession>
<feature type="transmembrane region" description="Helical" evidence="1">
    <location>
        <begin position="89"/>
        <end position="113"/>
    </location>
</feature>
<reference evidence="3" key="2">
    <citation type="journal article" date="2016" name="Mol. Ecol.">
        <title>Population genomics of the filarial nematode parasite Wuchereria bancrofti from mosquitoes.</title>
        <authorList>
            <person name="Small S.T."/>
            <person name="Reimer L.J."/>
            <person name="Tisch D.J."/>
            <person name="King C.L."/>
            <person name="Christensen B.M."/>
            <person name="Siba P.M."/>
            <person name="Kazura J.W."/>
            <person name="Serre D."/>
            <person name="Zimmerman P.A."/>
        </authorList>
    </citation>
    <scope>NUCLEOTIDE SEQUENCE</scope>
    <source>
        <strain evidence="3">pt0022</strain>
    </source>
</reference>
<keyword evidence="2" id="KW-0732">Signal</keyword>
<organism evidence="3 4">
    <name type="scientific">Wuchereria bancrofti</name>
    <dbReference type="NCBI Taxonomy" id="6293"/>
    <lineage>
        <taxon>Eukaryota</taxon>
        <taxon>Metazoa</taxon>
        <taxon>Ecdysozoa</taxon>
        <taxon>Nematoda</taxon>
        <taxon>Chromadorea</taxon>
        <taxon>Rhabditida</taxon>
        <taxon>Spirurina</taxon>
        <taxon>Spiruromorpha</taxon>
        <taxon>Filarioidea</taxon>
        <taxon>Onchocercidae</taxon>
        <taxon>Wuchereria</taxon>
    </lineage>
</organism>
<evidence type="ECO:0000256" key="1">
    <source>
        <dbReference type="SAM" id="Phobius"/>
    </source>
</evidence>
<dbReference type="AlphaFoldDB" id="A0AAF5PZ31"/>
<dbReference type="Proteomes" id="UP000093561">
    <property type="component" value="Unassembled WGS sequence"/>
</dbReference>
<feature type="chain" id="PRO_5042264392" evidence="2">
    <location>
        <begin position="25"/>
        <end position="202"/>
    </location>
</feature>
<feature type="signal peptide" evidence="2">
    <location>
        <begin position="1"/>
        <end position="24"/>
    </location>
</feature>
<keyword evidence="1" id="KW-1133">Transmembrane helix</keyword>
<keyword evidence="1" id="KW-0472">Membrane</keyword>
<evidence type="ECO:0000313" key="4">
    <source>
        <dbReference type="WBParaSite" id="mrna-Wban_07497"/>
    </source>
</evidence>
<dbReference type="WBParaSite" id="mrna-Wban_07497">
    <property type="protein sequence ID" value="mrna-Wban_07497"/>
    <property type="gene ID" value="Wban_07497"/>
</dbReference>